<evidence type="ECO:0000259" key="18">
    <source>
        <dbReference type="Pfam" id="PF13614"/>
    </source>
</evidence>
<evidence type="ECO:0000256" key="1">
    <source>
        <dbReference type="ARBA" id="ARBA00004429"/>
    </source>
</evidence>
<comment type="subcellular location">
    <subcellularLocation>
        <location evidence="1">Cell inner membrane</location>
        <topology evidence="1">Multi-pass membrane protein</topology>
    </subcellularLocation>
</comment>
<evidence type="ECO:0000256" key="16">
    <source>
        <dbReference type="SAM" id="Phobius"/>
    </source>
</evidence>
<evidence type="ECO:0000259" key="17">
    <source>
        <dbReference type="Pfam" id="PF02706"/>
    </source>
</evidence>
<evidence type="ECO:0000256" key="7">
    <source>
        <dbReference type="ARBA" id="ARBA00022679"/>
    </source>
</evidence>
<dbReference type="InterPro" id="IPR005702">
    <property type="entry name" value="Wzc-like_C"/>
</dbReference>
<keyword evidence="12 16" id="KW-1133">Transmembrane helix</keyword>
<evidence type="ECO:0000256" key="6">
    <source>
        <dbReference type="ARBA" id="ARBA00022519"/>
    </source>
</evidence>
<organism evidence="20 21">
    <name type="scientific">Christiangramia sediminicola</name>
    <dbReference type="NCBI Taxonomy" id="3073267"/>
    <lineage>
        <taxon>Bacteria</taxon>
        <taxon>Pseudomonadati</taxon>
        <taxon>Bacteroidota</taxon>
        <taxon>Flavobacteriia</taxon>
        <taxon>Flavobacteriales</taxon>
        <taxon>Flavobacteriaceae</taxon>
        <taxon>Christiangramia</taxon>
    </lineage>
</organism>
<evidence type="ECO:0000256" key="9">
    <source>
        <dbReference type="ARBA" id="ARBA00022741"/>
    </source>
</evidence>
<keyword evidence="9" id="KW-0547">Nucleotide-binding</keyword>
<dbReference type="Gene3D" id="3.40.50.300">
    <property type="entry name" value="P-loop containing nucleotide triphosphate hydrolases"/>
    <property type="match status" value="1"/>
</dbReference>
<dbReference type="EC" id="2.7.10.2" evidence="4"/>
<dbReference type="RefSeq" id="WP_309560239.1">
    <property type="nucleotide sequence ID" value="NZ_JAVJIU010000001.1"/>
</dbReference>
<dbReference type="InterPro" id="IPR032807">
    <property type="entry name" value="GNVR"/>
</dbReference>
<keyword evidence="5" id="KW-1003">Cell membrane</keyword>
<evidence type="ECO:0000259" key="19">
    <source>
        <dbReference type="Pfam" id="PF13807"/>
    </source>
</evidence>
<dbReference type="Proteomes" id="UP001257234">
    <property type="component" value="Unassembled WGS sequence"/>
</dbReference>
<keyword evidence="13 16" id="KW-0472">Membrane</keyword>
<keyword evidence="21" id="KW-1185">Reference proteome</keyword>
<accession>A0ABU1EM71</accession>
<keyword evidence="14" id="KW-0829">Tyrosine-protein kinase</keyword>
<evidence type="ECO:0000256" key="4">
    <source>
        <dbReference type="ARBA" id="ARBA00011903"/>
    </source>
</evidence>
<feature type="transmembrane region" description="Helical" evidence="16">
    <location>
        <begin position="28"/>
        <end position="46"/>
    </location>
</feature>
<evidence type="ECO:0000313" key="21">
    <source>
        <dbReference type="Proteomes" id="UP001257234"/>
    </source>
</evidence>
<dbReference type="Pfam" id="PF02706">
    <property type="entry name" value="Wzz"/>
    <property type="match status" value="1"/>
</dbReference>
<dbReference type="SUPFAM" id="SSF52540">
    <property type="entry name" value="P-loop containing nucleoside triphosphate hydrolases"/>
    <property type="match status" value="1"/>
</dbReference>
<dbReference type="Pfam" id="PF13614">
    <property type="entry name" value="AAA_31"/>
    <property type="match status" value="1"/>
</dbReference>
<feature type="domain" description="AAA" evidence="18">
    <location>
        <begin position="595"/>
        <end position="719"/>
    </location>
</feature>
<proteinExistence type="inferred from homology"/>
<name>A0ABU1EM71_9FLAO</name>
<evidence type="ECO:0000256" key="15">
    <source>
        <dbReference type="ARBA" id="ARBA00051245"/>
    </source>
</evidence>
<evidence type="ECO:0000256" key="14">
    <source>
        <dbReference type="ARBA" id="ARBA00023137"/>
    </source>
</evidence>
<dbReference type="InterPro" id="IPR050445">
    <property type="entry name" value="Bact_polysacc_biosynth/exp"/>
</dbReference>
<keyword evidence="11" id="KW-0067">ATP-binding</keyword>
<feature type="domain" description="Tyrosine-protein kinase G-rich" evidence="19">
    <location>
        <begin position="453"/>
        <end position="523"/>
    </location>
</feature>
<evidence type="ECO:0000256" key="13">
    <source>
        <dbReference type="ARBA" id="ARBA00023136"/>
    </source>
</evidence>
<keyword evidence="8 16" id="KW-0812">Transmembrane</keyword>
<dbReference type="InterPro" id="IPR027417">
    <property type="entry name" value="P-loop_NTPase"/>
</dbReference>
<dbReference type="InterPro" id="IPR025669">
    <property type="entry name" value="AAA_dom"/>
</dbReference>
<evidence type="ECO:0000313" key="20">
    <source>
        <dbReference type="EMBL" id="MDR5589348.1"/>
    </source>
</evidence>
<comment type="catalytic activity">
    <reaction evidence="15">
        <text>L-tyrosyl-[protein] + ATP = O-phospho-L-tyrosyl-[protein] + ADP + H(+)</text>
        <dbReference type="Rhea" id="RHEA:10596"/>
        <dbReference type="Rhea" id="RHEA-COMP:10136"/>
        <dbReference type="Rhea" id="RHEA-COMP:20101"/>
        <dbReference type="ChEBI" id="CHEBI:15378"/>
        <dbReference type="ChEBI" id="CHEBI:30616"/>
        <dbReference type="ChEBI" id="CHEBI:46858"/>
        <dbReference type="ChEBI" id="CHEBI:61978"/>
        <dbReference type="ChEBI" id="CHEBI:456216"/>
        <dbReference type="EC" id="2.7.10.2"/>
    </reaction>
</comment>
<comment type="similarity">
    <text evidence="3">Belongs to the etk/wzc family.</text>
</comment>
<dbReference type="CDD" id="cd05387">
    <property type="entry name" value="BY-kinase"/>
    <property type="match status" value="1"/>
</dbReference>
<keyword evidence="6" id="KW-0997">Cell inner membrane</keyword>
<reference evidence="21" key="1">
    <citation type="submission" date="2023-07" db="EMBL/GenBank/DDBJ databases">
        <title>Christiangramia sp. SM2212., a novel bacterium of the family Flavobacteriaceae isolated from the sea sediment.</title>
        <authorList>
            <person name="Wang J."/>
            <person name="Zhang X."/>
        </authorList>
    </citation>
    <scope>NUCLEOTIDE SEQUENCE [LARGE SCALE GENOMIC DNA]</scope>
    <source>
        <strain evidence="21">SM2212</strain>
    </source>
</reference>
<dbReference type="Pfam" id="PF13807">
    <property type="entry name" value="GNVR"/>
    <property type="match status" value="1"/>
</dbReference>
<dbReference type="EMBL" id="JAVJIU010000001">
    <property type="protein sequence ID" value="MDR5589348.1"/>
    <property type="molecule type" value="Genomic_DNA"/>
</dbReference>
<keyword evidence="7 20" id="KW-0808">Transferase</keyword>
<comment type="caution">
    <text evidence="20">The sequence shown here is derived from an EMBL/GenBank/DDBJ whole genome shotgun (WGS) entry which is preliminary data.</text>
</comment>
<evidence type="ECO:0000256" key="10">
    <source>
        <dbReference type="ARBA" id="ARBA00022777"/>
    </source>
</evidence>
<keyword evidence="10" id="KW-0418">Kinase</keyword>
<comment type="similarity">
    <text evidence="2">Belongs to the CpsD/CapB family.</text>
</comment>
<dbReference type="PANTHER" id="PTHR32309">
    <property type="entry name" value="TYROSINE-PROTEIN KINASE"/>
    <property type="match status" value="1"/>
</dbReference>
<feature type="transmembrane region" description="Helical" evidence="16">
    <location>
        <begin position="503"/>
        <end position="522"/>
    </location>
</feature>
<evidence type="ECO:0000256" key="5">
    <source>
        <dbReference type="ARBA" id="ARBA00022475"/>
    </source>
</evidence>
<evidence type="ECO:0000256" key="11">
    <source>
        <dbReference type="ARBA" id="ARBA00022840"/>
    </source>
</evidence>
<feature type="domain" description="Polysaccharide chain length determinant N-terminal" evidence="17">
    <location>
        <begin position="13"/>
        <end position="109"/>
    </location>
</feature>
<protein>
    <recommendedName>
        <fullName evidence="4">non-specific protein-tyrosine kinase</fullName>
        <ecNumber evidence="4">2.7.10.2</ecNumber>
    </recommendedName>
</protein>
<dbReference type="InterPro" id="IPR003856">
    <property type="entry name" value="LPS_length_determ_N"/>
</dbReference>
<evidence type="ECO:0000256" key="12">
    <source>
        <dbReference type="ARBA" id="ARBA00022989"/>
    </source>
</evidence>
<gene>
    <name evidence="20" type="ORF">RE431_01770</name>
</gene>
<dbReference type="GO" id="GO:0004715">
    <property type="term" value="F:non-membrane spanning protein tyrosine kinase activity"/>
    <property type="evidence" value="ECO:0007669"/>
    <property type="project" value="UniProtKB-EC"/>
</dbReference>
<evidence type="ECO:0000256" key="2">
    <source>
        <dbReference type="ARBA" id="ARBA00007316"/>
    </source>
</evidence>
<dbReference type="NCBIfam" id="TIGR01007">
    <property type="entry name" value="eps_fam"/>
    <property type="match status" value="1"/>
</dbReference>
<sequence length="801" mass="90588">MAQTNYNNRPKEEEIDLREELERYLKHWPWFVLGVLICVILAFSYLKLTTPTFHTIASIIIKDEKSKSPSSEMAAFADLGLLGGMGTNSIENEIGILKSKRMMTDVVKALNLNVIYLDGNAVKSPELYSKSPYFIEVLKMDENRLKTYVKSVGSQFDIQSNENGKVLLTNIESEEVFEGKIGQPMEIPFADIILVENADFVLNEEEEMPDLNVKFSTLEAVVSNYRTKLQINLTDKNSSLIELGLDDSVKEKAQDILDQLIYEYNRDAIEDKNLVARNTAEFIDERLQIINGELDSVETGKEEFKEANRLTDIEAESEMFIENVSDYNKREQEIGTQLELVNTMISYLNSDSGSDLLPANLGIEEKSVNSSIEEYNNLVLERNRILSGSTEKNPIVKRLNSQIDQIRGNVLASFERLRSNLRVSQQELERQGSVINSKISAVPAKERQYRGIERQQNIKESLYLFLLQKREENSLSLAVTAPKAKIVDRAYSSVAPISPKPKIILLAGLILGLLIPFLIIYLKGLLSNKVKSREDIEKITSDIPVVGEIPSVSKKDGEMILKNDRSVLAESFRILHTNLQYLIVNTADKRQGNTIFVTSTVKGEGKTLVSFNLAATLANTNKKVLLVGADLRNPQLQRFEADAREHIGVSDYLANDNLKLQDLIRQTNVDNPNLELLPSGTIPPNPSELWRREKTGEMFKQLEAMYDYVIVDTAPSLLVTDTFLINKWADLTLYVVRAGYTEKKLLNFAVDSKNDGKLHDVSFVLNDVKWANFGYGNKYGYAYGEEEKSFLTRLRNKAAIW</sequence>
<evidence type="ECO:0000256" key="8">
    <source>
        <dbReference type="ARBA" id="ARBA00022692"/>
    </source>
</evidence>
<dbReference type="PANTHER" id="PTHR32309:SF13">
    <property type="entry name" value="FERRIC ENTEROBACTIN TRANSPORT PROTEIN FEPE"/>
    <property type="match status" value="1"/>
</dbReference>
<evidence type="ECO:0000256" key="3">
    <source>
        <dbReference type="ARBA" id="ARBA00008883"/>
    </source>
</evidence>